<accession>A0A1H3NMM8</accession>
<organism evidence="1 2">
    <name type="scientific">Amycolatopsis xylanica</name>
    <dbReference type="NCBI Taxonomy" id="589385"/>
    <lineage>
        <taxon>Bacteria</taxon>
        <taxon>Bacillati</taxon>
        <taxon>Actinomycetota</taxon>
        <taxon>Actinomycetes</taxon>
        <taxon>Pseudonocardiales</taxon>
        <taxon>Pseudonocardiaceae</taxon>
        <taxon>Amycolatopsis</taxon>
    </lineage>
</organism>
<dbReference type="STRING" id="589385.SAMN05421504_107349"/>
<protein>
    <submittedName>
        <fullName evidence="1">Uncharacterized protein</fullName>
    </submittedName>
</protein>
<evidence type="ECO:0000313" key="2">
    <source>
        <dbReference type="Proteomes" id="UP000199515"/>
    </source>
</evidence>
<dbReference type="Proteomes" id="UP000199515">
    <property type="component" value="Unassembled WGS sequence"/>
</dbReference>
<dbReference type="OrthoDB" id="4467390at2"/>
<dbReference type="EMBL" id="FNON01000007">
    <property type="protein sequence ID" value="SDY89469.1"/>
    <property type="molecule type" value="Genomic_DNA"/>
</dbReference>
<dbReference type="RefSeq" id="WP_091294839.1">
    <property type="nucleotide sequence ID" value="NZ_FNON01000007.1"/>
</dbReference>
<keyword evidence="2" id="KW-1185">Reference proteome</keyword>
<proteinExistence type="predicted"/>
<name>A0A1H3NMM8_9PSEU</name>
<gene>
    <name evidence="1" type="ORF">SAMN05421504_107349</name>
</gene>
<sequence>MSTLDSVLADEDFAEDRRGLDPHERISCRYHRRWAHECVSSPLHVIPVTGHRWCRGCDHPLSVAVDDLLGVVVLTCPRCGETPDTPATQQIVRTCRASFAASHGTELVKAA</sequence>
<reference evidence="1 2" key="1">
    <citation type="submission" date="2016-10" db="EMBL/GenBank/DDBJ databases">
        <authorList>
            <person name="de Groot N.N."/>
        </authorList>
    </citation>
    <scope>NUCLEOTIDE SEQUENCE [LARGE SCALE GENOMIC DNA]</scope>
    <source>
        <strain evidence="1 2">CPCC 202699</strain>
    </source>
</reference>
<evidence type="ECO:0000313" key="1">
    <source>
        <dbReference type="EMBL" id="SDY89469.1"/>
    </source>
</evidence>
<dbReference type="AlphaFoldDB" id="A0A1H3NMM8"/>